<keyword evidence="12" id="KW-1185">Reference proteome</keyword>
<keyword evidence="6 9" id="KW-1133">Transmembrane helix</keyword>
<evidence type="ECO:0000313" key="11">
    <source>
        <dbReference type="EMBL" id="MBB4018439.1"/>
    </source>
</evidence>
<feature type="domain" description="Tripartite ATP-independent periplasmic transporters DctQ component" evidence="10">
    <location>
        <begin position="20"/>
        <end position="148"/>
    </location>
</feature>
<evidence type="ECO:0000313" key="12">
    <source>
        <dbReference type="Proteomes" id="UP000577362"/>
    </source>
</evidence>
<sequence>MIERAFKLVDALLAVLLLGMVVMVFGNVVLRYVFNSGIVVSEELSRFFFVWLTFIGAVVAMRDGSHLGMETVLLMLPRRGRIVCLALSQVLILACCAMLFWGAWQQHEVNATTGAPVTGLSMIWIFGIAYVTAVGIGAHAVHKLWRIATGRIRDDELIEVHESEEAVPGEVRP</sequence>
<evidence type="ECO:0000256" key="9">
    <source>
        <dbReference type="RuleBase" id="RU369079"/>
    </source>
</evidence>
<comment type="function">
    <text evidence="9">Part of the tripartite ATP-independent periplasmic (TRAP) transport system.</text>
</comment>
<evidence type="ECO:0000256" key="2">
    <source>
        <dbReference type="ARBA" id="ARBA00022448"/>
    </source>
</evidence>
<keyword evidence="4 9" id="KW-0997">Cell inner membrane</keyword>
<comment type="similarity">
    <text evidence="8 9">Belongs to the TRAP transporter small permease family.</text>
</comment>
<dbReference type="GO" id="GO:0005886">
    <property type="term" value="C:plasma membrane"/>
    <property type="evidence" value="ECO:0007669"/>
    <property type="project" value="UniProtKB-SubCell"/>
</dbReference>
<evidence type="ECO:0000256" key="8">
    <source>
        <dbReference type="ARBA" id="ARBA00038436"/>
    </source>
</evidence>
<reference evidence="11 12" key="1">
    <citation type="submission" date="2020-08" db="EMBL/GenBank/DDBJ databases">
        <title>Genomic Encyclopedia of Type Strains, Phase IV (KMG-IV): sequencing the most valuable type-strain genomes for metagenomic binning, comparative biology and taxonomic classification.</title>
        <authorList>
            <person name="Goeker M."/>
        </authorList>
    </citation>
    <scope>NUCLEOTIDE SEQUENCE [LARGE SCALE GENOMIC DNA]</scope>
    <source>
        <strain evidence="11 12">DSM 103737</strain>
    </source>
</reference>
<keyword evidence="3" id="KW-1003">Cell membrane</keyword>
<evidence type="ECO:0000256" key="4">
    <source>
        <dbReference type="ARBA" id="ARBA00022519"/>
    </source>
</evidence>
<dbReference type="PANTHER" id="PTHR35011">
    <property type="entry name" value="2,3-DIKETO-L-GULONATE TRAP TRANSPORTER SMALL PERMEASE PROTEIN YIAM"/>
    <property type="match status" value="1"/>
</dbReference>
<dbReference type="GO" id="GO:0015740">
    <property type="term" value="P:C4-dicarboxylate transport"/>
    <property type="evidence" value="ECO:0007669"/>
    <property type="project" value="TreeGrafter"/>
</dbReference>
<keyword evidence="2 9" id="KW-0813">Transport</keyword>
<comment type="caution">
    <text evidence="11">The sequence shown here is derived from an EMBL/GenBank/DDBJ whole genome shotgun (WGS) entry which is preliminary data.</text>
</comment>
<proteinExistence type="inferred from homology"/>
<accession>A0A840C4Q2</accession>
<evidence type="ECO:0000256" key="5">
    <source>
        <dbReference type="ARBA" id="ARBA00022692"/>
    </source>
</evidence>
<dbReference type="PANTHER" id="PTHR35011:SF2">
    <property type="entry name" value="2,3-DIKETO-L-GULONATE TRAP TRANSPORTER SMALL PERMEASE PROTEIN YIAM"/>
    <property type="match status" value="1"/>
</dbReference>
<name>A0A840C4Q2_9HYPH</name>
<keyword evidence="7 9" id="KW-0472">Membrane</keyword>
<dbReference type="InterPro" id="IPR007387">
    <property type="entry name" value="TRAP_DctQ"/>
</dbReference>
<evidence type="ECO:0000256" key="3">
    <source>
        <dbReference type="ARBA" id="ARBA00022475"/>
    </source>
</evidence>
<keyword evidence="5 9" id="KW-0812">Transmembrane</keyword>
<dbReference type="InterPro" id="IPR055348">
    <property type="entry name" value="DctQ"/>
</dbReference>
<dbReference type="EMBL" id="JACIEN010000004">
    <property type="protein sequence ID" value="MBB4018439.1"/>
    <property type="molecule type" value="Genomic_DNA"/>
</dbReference>
<evidence type="ECO:0000256" key="1">
    <source>
        <dbReference type="ARBA" id="ARBA00004429"/>
    </source>
</evidence>
<dbReference type="RefSeq" id="WP_183317395.1">
    <property type="nucleotide sequence ID" value="NZ_JACIEN010000004.1"/>
</dbReference>
<feature type="transmembrane region" description="Helical" evidence="9">
    <location>
        <begin position="82"/>
        <end position="102"/>
    </location>
</feature>
<comment type="subunit">
    <text evidence="9">The complex comprises the extracytoplasmic solute receptor protein and the two transmembrane proteins.</text>
</comment>
<comment type="subcellular location">
    <subcellularLocation>
        <location evidence="1 9">Cell inner membrane</location>
        <topology evidence="1 9">Multi-pass membrane protein</topology>
    </subcellularLocation>
</comment>
<gene>
    <name evidence="11" type="ORF">GGR16_003486</name>
</gene>
<dbReference type="Pfam" id="PF04290">
    <property type="entry name" value="DctQ"/>
    <property type="match status" value="1"/>
</dbReference>
<dbReference type="AlphaFoldDB" id="A0A840C4Q2"/>
<evidence type="ECO:0000259" key="10">
    <source>
        <dbReference type="Pfam" id="PF04290"/>
    </source>
</evidence>
<evidence type="ECO:0000256" key="6">
    <source>
        <dbReference type="ARBA" id="ARBA00022989"/>
    </source>
</evidence>
<feature type="transmembrane region" description="Helical" evidence="9">
    <location>
        <begin position="44"/>
        <end position="61"/>
    </location>
</feature>
<protein>
    <recommendedName>
        <fullName evidence="9">TRAP transporter small permease protein</fullName>
    </recommendedName>
</protein>
<feature type="transmembrane region" description="Helical" evidence="9">
    <location>
        <begin position="122"/>
        <end position="141"/>
    </location>
</feature>
<dbReference type="GO" id="GO:0022857">
    <property type="term" value="F:transmembrane transporter activity"/>
    <property type="evidence" value="ECO:0007669"/>
    <property type="project" value="UniProtKB-UniRule"/>
</dbReference>
<organism evidence="11 12">
    <name type="scientific">Chelatococcus caeni</name>
    <dbReference type="NCBI Taxonomy" id="1348468"/>
    <lineage>
        <taxon>Bacteria</taxon>
        <taxon>Pseudomonadati</taxon>
        <taxon>Pseudomonadota</taxon>
        <taxon>Alphaproteobacteria</taxon>
        <taxon>Hyphomicrobiales</taxon>
        <taxon>Chelatococcaceae</taxon>
        <taxon>Chelatococcus</taxon>
    </lineage>
</organism>
<feature type="transmembrane region" description="Helical" evidence="9">
    <location>
        <begin position="12"/>
        <end position="32"/>
    </location>
</feature>
<evidence type="ECO:0000256" key="7">
    <source>
        <dbReference type="ARBA" id="ARBA00023136"/>
    </source>
</evidence>
<dbReference type="Proteomes" id="UP000577362">
    <property type="component" value="Unassembled WGS sequence"/>
</dbReference>